<reference evidence="2" key="1">
    <citation type="submission" date="2013-11" db="EMBL/GenBank/DDBJ databases">
        <authorList>
            <person name="Hoang H.T."/>
            <person name="Killian M.L."/>
            <person name="Madson D.M."/>
            <person name="Arruda P.H.E."/>
            <person name="Sun D."/>
            <person name="Schwartz K.J."/>
            <person name="Yoon K."/>
        </authorList>
    </citation>
    <scope>NUCLEOTIDE SEQUENCE [LARGE SCALE GENOMIC DNA]</scope>
    <source>
        <strain evidence="2">CDK2</strain>
    </source>
</reference>
<evidence type="ECO:0000313" key="1">
    <source>
        <dbReference type="EMBL" id="KPN30076.1"/>
    </source>
</evidence>
<dbReference type="Proteomes" id="UP000050535">
    <property type="component" value="Unassembled WGS sequence"/>
</dbReference>
<sequence length="54" mass="5827">MPPEPLILTGVNYPGVKFAVDEEAVESARGVFSQRRVDGLERVRVAETVLSGLA</sequence>
<dbReference type="AlphaFoldDB" id="A0A0P7H9A7"/>
<name>A0A0P7H9A7_9EURY</name>
<proteinExistence type="predicted"/>
<accession>A0A0P7H9A7</accession>
<dbReference type="EMBL" id="LGUC01000001">
    <property type="protein sequence ID" value="KPN30076.1"/>
    <property type="molecule type" value="Genomic_DNA"/>
</dbReference>
<keyword evidence="2" id="KW-1185">Reference proteome</keyword>
<protein>
    <submittedName>
        <fullName evidence="1">Uncharacterized protein</fullName>
    </submittedName>
</protein>
<evidence type="ECO:0000313" key="2">
    <source>
        <dbReference type="Proteomes" id="UP000050535"/>
    </source>
</evidence>
<comment type="caution">
    <text evidence="1">The sequence shown here is derived from an EMBL/GenBank/DDBJ whole genome shotgun (WGS) entry which is preliminary data.</text>
</comment>
<gene>
    <name evidence="1" type="ORF">SY89_00798</name>
</gene>
<organism evidence="1 2">
    <name type="scientific">Halolamina pelagica</name>
    <dbReference type="NCBI Taxonomy" id="699431"/>
    <lineage>
        <taxon>Archaea</taxon>
        <taxon>Methanobacteriati</taxon>
        <taxon>Methanobacteriota</taxon>
        <taxon>Stenosarchaea group</taxon>
        <taxon>Halobacteria</taxon>
        <taxon>Halobacteriales</taxon>
        <taxon>Haloferacaceae</taxon>
    </lineage>
</organism>
<dbReference type="STRING" id="699431.SY89_00798"/>